<proteinExistence type="inferred from homology"/>
<dbReference type="InterPro" id="IPR020458">
    <property type="entry name" value="Znf_DskA_TraR_CS"/>
</dbReference>
<dbReference type="Pfam" id="PF02594">
    <property type="entry name" value="DUF167"/>
    <property type="match status" value="1"/>
</dbReference>
<dbReference type="PANTHER" id="PTHR33823:SF2">
    <property type="entry name" value="RNA POLYMERASE-BINDING TRANSCRIPTION FACTOR DKSA"/>
    <property type="match status" value="1"/>
</dbReference>
<feature type="compositionally biased region" description="Basic and acidic residues" evidence="8">
    <location>
        <begin position="97"/>
        <end position="108"/>
    </location>
</feature>
<name>A0ABX0GN64_9ACTN</name>
<feature type="zinc finger region" description="dksA C4-type" evidence="6">
    <location>
        <begin position="369"/>
        <end position="393"/>
    </location>
</feature>
<dbReference type="SMART" id="SM01152">
    <property type="entry name" value="DUF167"/>
    <property type="match status" value="1"/>
</dbReference>
<dbReference type="SUPFAM" id="SSF109635">
    <property type="entry name" value="DnaK suppressor protein DksA, alpha-hairpin domain"/>
    <property type="match status" value="1"/>
</dbReference>
<protein>
    <recommendedName>
        <fullName evidence="5">UPF0235 protein G9H71_00530</fullName>
    </recommendedName>
</protein>
<dbReference type="SUPFAM" id="SSF69786">
    <property type="entry name" value="YggU-like"/>
    <property type="match status" value="1"/>
</dbReference>
<dbReference type="Proteomes" id="UP000800981">
    <property type="component" value="Unassembled WGS sequence"/>
</dbReference>
<dbReference type="Gene3D" id="1.20.120.910">
    <property type="entry name" value="DksA, coiled-coil domain"/>
    <property type="match status" value="1"/>
</dbReference>
<keyword evidence="4" id="KW-0862">Zinc</keyword>
<dbReference type="InterPro" id="IPR000962">
    <property type="entry name" value="Znf_DskA_TraR"/>
</dbReference>
<feature type="compositionally biased region" description="Low complexity" evidence="8">
    <location>
        <begin position="186"/>
        <end position="214"/>
    </location>
</feature>
<feature type="domain" description="Zinc finger DksA/TraR C4-type" evidence="9">
    <location>
        <begin position="364"/>
        <end position="399"/>
    </location>
</feature>
<reference evidence="10 11" key="1">
    <citation type="submission" date="2020-03" db="EMBL/GenBank/DDBJ databases">
        <title>Two novel Motilibacter sp.</title>
        <authorList>
            <person name="Liu S."/>
        </authorList>
    </citation>
    <scope>NUCLEOTIDE SEQUENCE [LARGE SCALE GENOMIC DNA]</scope>
    <source>
        <strain evidence="10 11">E257</strain>
    </source>
</reference>
<evidence type="ECO:0000313" key="11">
    <source>
        <dbReference type="Proteomes" id="UP000800981"/>
    </source>
</evidence>
<evidence type="ECO:0000259" key="9">
    <source>
        <dbReference type="Pfam" id="PF01258"/>
    </source>
</evidence>
<evidence type="ECO:0000256" key="3">
    <source>
        <dbReference type="ARBA" id="ARBA00022771"/>
    </source>
</evidence>
<dbReference type="InterPro" id="IPR037187">
    <property type="entry name" value="DnaK_N"/>
</dbReference>
<keyword evidence="7" id="KW-0175">Coiled coil</keyword>
<dbReference type="NCBIfam" id="TIGR00251">
    <property type="entry name" value="DUF167 family protein"/>
    <property type="match status" value="1"/>
</dbReference>
<comment type="caution">
    <text evidence="10">The sequence shown here is derived from an EMBL/GenBank/DDBJ whole genome shotgun (WGS) entry which is preliminary data.</text>
</comment>
<evidence type="ECO:0000313" key="10">
    <source>
        <dbReference type="EMBL" id="NHC12266.1"/>
    </source>
</evidence>
<dbReference type="InterPro" id="IPR036591">
    <property type="entry name" value="YggU-like_sf"/>
</dbReference>
<dbReference type="RefSeq" id="WP_196791501.1">
    <property type="nucleotide sequence ID" value="NZ_JAANNP010000001.1"/>
</dbReference>
<evidence type="ECO:0000256" key="5">
    <source>
        <dbReference type="HAMAP-Rule" id="MF_00634"/>
    </source>
</evidence>
<keyword evidence="11" id="KW-1185">Reference proteome</keyword>
<evidence type="ECO:0000256" key="7">
    <source>
        <dbReference type="SAM" id="Coils"/>
    </source>
</evidence>
<feature type="compositionally biased region" description="Low complexity" evidence="8">
    <location>
        <begin position="221"/>
        <end position="242"/>
    </location>
</feature>
<feature type="region of interest" description="Disordered" evidence="8">
    <location>
        <begin position="92"/>
        <end position="118"/>
    </location>
</feature>
<evidence type="ECO:0000256" key="4">
    <source>
        <dbReference type="ARBA" id="ARBA00022833"/>
    </source>
</evidence>
<dbReference type="PROSITE" id="PS01102">
    <property type="entry name" value="ZF_DKSA_1"/>
    <property type="match status" value="1"/>
</dbReference>
<organism evidence="10 11">
    <name type="scientific">Motilibacter deserti</name>
    <dbReference type="NCBI Taxonomy" id="2714956"/>
    <lineage>
        <taxon>Bacteria</taxon>
        <taxon>Bacillati</taxon>
        <taxon>Actinomycetota</taxon>
        <taxon>Actinomycetes</taxon>
        <taxon>Motilibacterales</taxon>
        <taxon>Motilibacteraceae</taxon>
        <taxon>Motilibacter</taxon>
    </lineage>
</organism>
<dbReference type="PROSITE" id="PS51128">
    <property type="entry name" value="ZF_DKSA_2"/>
    <property type="match status" value="1"/>
</dbReference>
<evidence type="ECO:0000256" key="6">
    <source>
        <dbReference type="PROSITE-ProRule" id="PRU00510"/>
    </source>
</evidence>
<evidence type="ECO:0000256" key="1">
    <source>
        <dbReference type="ARBA" id="ARBA00010364"/>
    </source>
</evidence>
<accession>A0ABX0GN64</accession>
<dbReference type="EMBL" id="JAANNP010000001">
    <property type="protein sequence ID" value="NHC12266.1"/>
    <property type="molecule type" value="Genomic_DNA"/>
</dbReference>
<keyword evidence="2" id="KW-0479">Metal-binding</keyword>
<feature type="compositionally biased region" description="Polar residues" evidence="8">
    <location>
        <begin position="152"/>
        <end position="167"/>
    </location>
</feature>
<dbReference type="SUPFAM" id="SSF57716">
    <property type="entry name" value="Glucocorticoid receptor-like (DNA-binding domain)"/>
    <property type="match status" value="1"/>
</dbReference>
<keyword evidence="3" id="KW-0863">Zinc-finger</keyword>
<sequence length="400" mass="41031">MSAGSSGAAPVRVALRVRPGASRTAVGGVRGEALVVAVTAPAVDGRATEAALRALADALGARRRHVRLVAGATSRDKVVEIDGEAAPTWPNGCPGCSRERPARDEPAPRRSTSGGPTCAPGHFRRGFVVVRTTRGCISSADCPSAGEGDPTMATTRGTSSRASQTAETAPAASGDGPPAPRKRAAKTAAAAAPAAPTVTRKAKADSAAEPAAKPAGKRASARASVVETPEPAAAPAGVATAPDPEAPVATSIPEQAAPGDDRAAPLADTAASLPVRAGEDPWTPDELREVCQELQAEAERLRREVAETETEIADLLRDSGDGAGDDQADAGNKTFEREHELSLANNSRGMLLQVERALARIDDGSYGTCESCGQPIGKARLQAFPRATLCVSCKQREERR</sequence>
<dbReference type="HAMAP" id="MF_00634">
    <property type="entry name" value="UPF0235"/>
    <property type="match status" value="1"/>
</dbReference>
<comment type="similarity">
    <text evidence="1 5">Belongs to the UPF0235 family.</text>
</comment>
<evidence type="ECO:0000256" key="2">
    <source>
        <dbReference type="ARBA" id="ARBA00022723"/>
    </source>
</evidence>
<dbReference type="Gene3D" id="3.30.1200.10">
    <property type="entry name" value="YggU-like"/>
    <property type="match status" value="1"/>
</dbReference>
<feature type="coiled-coil region" evidence="7">
    <location>
        <begin position="284"/>
        <end position="318"/>
    </location>
</feature>
<dbReference type="PANTHER" id="PTHR33823">
    <property type="entry name" value="RNA POLYMERASE-BINDING TRANSCRIPTION FACTOR DKSA-RELATED"/>
    <property type="match status" value="1"/>
</dbReference>
<dbReference type="InterPro" id="IPR003746">
    <property type="entry name" value="DUF167"/>
</dbReference>
<dbReference type="Pfam" id="PF01258">
    <property type="entry name" value="zf-dskA_traR"/>
    <property type="match status" value="1"/>
</dbReference>
<feature type="region of interest" description="Disordered" evidence="8">
    <location>
        <begin position="138"/>
        <end position="263"/>
    </location>
</feature>
<gene>
    <name evidence="10" type="ORF">G9H71_00530</name>
</gene>
<evidence type="ECO:0000256" key="8">
    <source>
        <dbReference type="SAM" id="MobiDB-lite"/>
    </source>
</evidence>